<proteinExistence type="predicted"/>
<evidence type="ECO:0000256" key="5">
    <source>
        <dbReference type="ARBA" id="ARBA00023136"/>
    </source>
</evidence>
<evidence type="ECO:0000256" key="2">
    <source>
        <dbReference type="ARBA" id="ARBA00022692"/>
    </source>
</evidence>
<keyword evidence="11" id="KW-1185">Reference proteome</keyword>
<dbReference type="InterPro" id="IPR045119">
    <property type="entry name" value="SUN1-5"/>
</dbReference>
<evidence type="ECO:0000256" key="8">
    <source>
        <dbReference type="SAM" id="Phobius"/>
    </source>
</evidence>
<evidence type="ECO:0000313" key="10">
    <source>
        <dbReference type="EMBL" id="TPP56285.1"/>
    </source>
</evidence>
<feature type="transmembrane region" description="Helical" evidence="8">
    <location>
        <begin position="426"/>
        <end position="447"/>
    </location>
</feature>
<keyword evidence="4 6" id="KW-0175">Coiled coil</keyword>
<name>A0A504Y825_FASGI</name>
<feature type="region of interest" description="Disordered" evidence="7">
    <location>
        <begin position="211"/>
        <end position="231"/>
    </location>
</feature>
<evidence type="ECO:0000259" key="9">
    <source>
        <dbReference type="PROSITE" id="PS51469"/>
    </source>
</evidence>
<dbReference type="PANTHER" id="PTHR12911:SF8">
    <property type="entry name" value="KLAROID PROTEIN-RELATED"/>
    <property type="match status" value="1"/>
</dbReference>
<sequence length="1146" mass="128784">MPAVVTRRSRQSYASDLISVQPNFMNTPIERITHYNTNVAAHSESKMIKQWQDTGPLDNIRLTPFGGSYRADHIRKEWESPNMARLPLRALVEPEKETVLRSHEKRMSIEVSKLRDRRKSAISVASSAVSRNQDNRESERDDETSSRGSNISSVSSSRTLRSRCKQIQGEWCTHTECMVIETAVRRLSVDRQRNTNNTTNLLVVQDENNTAVNGGRTRSGRRSARASAKTTMTTTQIVQLDPIDSHTKGRVQHLGASSSTYVYQYVPHVDSADAALDLTTQPLVSGDGPGRTGLVDGTGGELWSKRHSATWSRPVGLQPVEPTITTPSYQKVSNEATNGSRARSWIARHIFGLGKPGCDGSGASSGEFASSDMEESESAINELRIARHRIQHNNLASRPRMKLVSGFCEYGSRYARLVRRGTIEGLALILAVFFALGNLLLSAVRLISQLIRSTILKLFTPSPSVYFAEKPIHPRLSQFHEDRDSGRRSTITEPSIAHRIVFSIWTGLKQLLHHCCHLLGFLCFLVPLLLLLAFLFAPVAIDDDTTADIRPFPSDLQCSRSVVDVLPSDANIWRTAWWRFRCLYHHYILTPPETYRKTTENVGSLASLWTILTHWWTQPRSNGSRTPPLPKFPTYGLSENKLMEQLTQFSNMVNQRLESLTENLRSTDARVTGITEQSTLNTKALNNQMLQLQQQLNVYADELKQWKSEWQVYPTAKRISRPGVDDLVTDYQSLMDSTVNAINQTVLLQFDSLRAELRDDQSGYWKQHEESLSKLSTLLSNLRFQLTFRIRQTEHELEQLRSQLRSHLEKRTTSDQDAFTVVSELKSSINKLEKQYLTLHKTGLESESIARSAHEAVLQCNAQLLEGREDCRRAVSDQFESGISNLTDQLTAQITDLVEDAFLKQMHSKLSDSEWIYRVKQTATQVARESVEKALAERIDVHFEASDRLMNISDIDTIQSLIDVALQRFAADRTGMADFALESAGGAVVGTRCTKTYTDGSALFSIFGIPLARLSNSPRTILQPGNNPGECWPFHGSTGQAVIRLSAPVLISAVSLEHLPRSLAPNERLDSAPKDFIIKGLDSEDDEEGIILGNFTYNINGPSIQTFSVHNQTEPRQYIEFAVLSNHGHPLYTCVYRLRVHGTMPE</sequence>
<dbReference type="Proteomes" id="UP000316759">
    <property type="component" value="Unassembled WGS sequence"/>
</dbReference>
<dbReference type="Gene3D" id="2.60.120.260">
    <property type="entry name" value="Galactose-binding domain-like"/>
    <property type="match status" value="1"/>
</dbReference>
<feature type="domain" description="SUN" evidence="9">
    <location>
        <begin position="985"/>
        <end position="1145"/>
    </location>
</feature>
<feature type="compositionally biased region" description="Low complexity" evidence="7">
    <location>
        <begin position="121"/>
        <end position="130"/>
    </location>
</feature>
<dbReference type="GO" id="GO:0034993">
    <property type="term" value="C:meiotic nuclear membrane microtubule tethering complex"/>
    <property type="evidence" value="ECO:0007669"/>
    <property type="project" value="TreeGrafter"/>
</dbReference>
<evidence type="ECO:0000313" key="11">
    <source>
        <dbReference type="Proteomes" id="UP000316759"/>
    </source>
</evidence>
<feature type="compositionally biased region" description="Low complexity" evidence="7">
    <location>
        <begin position="146"/>
        <end position="159"/>
    </location>
</feature>
<protein>
    <submittedName>
        <fullName evidence="10">SUN domain-containing protein 2</fullName>
    </submittedName>
</protein>
<feature type="compositionally biased region" description="Basic and acidic residues" evidence="7">
    <location>
        <begin position="133"/>
        <end position="145"/>
    </location>
</feature>
<dbReference type="GO" id="GO:0043495">
    <property type="term" value="F:protein-membrane adaptor activity"/>
    <property type="evidence" value="ECO:0007669"/>
    <property type="project" value="TreeGrafter"/>
</dbReference>
<feature type="transmembrane region" description="Helical" evidence="8">
    <location>
        <begin position="518"/>
        <end position="541"/>
    </location>
</feature>
<organism evidence="10 11">
    <name type="scientific">Fasciola gigantica</name>
    <name type="common">Giant liver fluke</name>
    <dbReference type="NCBI Taxonomy" id="46835"/>
    <lineage>
        <taxon>Eukaryota</taxon>
        <taxon>Metazoa</taxon>
        <taxon>Spiralia</taxon>
        <taxon>Lophotrochozoa</taxon>
        <taxon>Platyhelminthes</taxon>
        <taxon>Trematoda</taxon>
        <taxon>Digenea</taxon>
        <taxon>Plagiorchiida</taxon>
        <taxon>Echinostomata</taxon>
        <taxon>Echinostomatoidea</taxon>
        <taxon>Fasciolidae</taxon>
        <taxon>Fasciola</taxon>
    </lineage>
</organism>
<accession>A0A504Y825</accession>
<keyword evidence="5 8" id="KW-0472">Membrane</keyword>
<keyword evidence="3 8" id="KW-1133">Transmembrane helix</keyword>
<comment type="caution">
    <text evidence="10">The sequence shown here is derived from an EMBL/GenBank/DDBJ whole genome shotgun (WGS) entry which is preliminary data.</text>
</comment>
<evidence type="ECO:0000256" key="1">
    <source>
        <dbReference type="ARBA" id="ARBA00004370"/>
    </source>
</evidence>
<evidence type="ECO:0000256" key="4">
    <source>
        <dbReference type="ARBA" id="ARBA00023054"/>
    </source>
</evidence>
<dbReference type="OrthoDB" id="342281at2759"/>
<keyword evidence="2 8" id="KW-0812">Transmembrane</keyword>
<dbReference type="FunFam" id="2.60.120.260:FF:000009">
    <property type="entry name" value="SUN domain-containing protein 1 isoform X1"/>
    <property type="match status" value="1"/>
</dbReference>
<dbReference type="Pfam" id="PF07738">
    <property type="entry name" value="Sad1_UNC"/>
    <property type="match status" value="1"/>
</dbReference>
<dbReference type="PROSITE" id="PS51469">
    <property type="entry name" value="SUN"/>
    <property type="match status" value="1"/>
</dbReference>
<dbReference type="InterPro" id="IPR012919">
    <property type="entry name" value="SUN_dom"/>
</dbReference>
<dbReference type="AlphaFoldDB" id="A0A504Y825"/>
<dbReference type="EMBL" id="SUNJ01014702">
    <property type="protein sequence ID" value="TPP56285.1"/>
    <property type="molecule type" value="Genomic_DNA"/>
</dbReference>
<evidence type="ECO:0000256" key="3">
    <source>
        <dbReference type="ARBA" id="ARBA00022989"/>
    </source>
</evidence>
<evidence type="ECO:0000256" key="6">
    <source>
        <dbReference type="SAM" id="Coils"/>
    </source>
</evidence>
<comment type="subcellular location">
    <subcellularLocation>
        <location evidence="1">Membrane</location>
    </subcellularLocation>
</comment>
<gene>
    <name evidence="10" type="ORF">FGIG_05680</name>
</gene>
<feature type="region of interest" description="Disordered" evidence="7">
    <location>
        <begin position="111"/>
        <end position="159"/>
    </location>
</feature>
<dbReference type="STRING" id="46835.A0A504Y825"/>
<evidence type="ECO:0000256" key="7">
    <source>
        <dbReference type="SAM" id="MobiDB-lite"/>
    </source>
</evidence>
<dbReference type="PANTHER" id="PTHR12911">
    <property type="entry name" value="SAD1/UNC-84-LIKE PROTEIN-RELATED"/>
    <property type="match status" value="1"/>
</dbReference>
<feature type="coiled-coil region" evidence="6">
    <location>
        <begin position="682"/>
        <end position="709"/>
    </location>
</feature>
<reference evidence="10 11" key="1">
    <citation type="submission" date="2019-04" db="EMBL/GenBank/DDBJ databases">
        <title>Annotation for the trematode Fasciola gigantica.</title>
        <authorList>
            <person name="Choi Y.-J."/>
        </authorList>
    </citation>
    <scope>NUCLEOTIDE SEQUENCE [LARGE SCALE GENOMIC DNA]</scope>
    <source>
        <strain evidence="10">Uganda_cow_1</strain>
    </source>
</reference>